<organism evidence="2 3">
    <name type="scientific">Poriferisphaera corsica</name>
    <dbReference type="NCBI Taxonomy" id="2528020"/>
    <lineage>
        <taxon>Bacteria</taxon>
        <taxon>Pseudomonadati</taxon>
        <taxon>Planctomycetota</taxon>
        <taxon>Phycisphaerae</taxon>
        <taxon>Phycisphaerales</taxon>
        <taxon>Phycisphaeraceae</taxon>
        <taxon>Poriferisphaera</taxon>
    </lineage>
</organism>
<evidence type="ECO:0000259" key="1">
    <source>
        <dbReference type="Pfam" id="PF01510"/>
    </source>
</evidence>
<dbReference type="EMBL" id="CP036425">
    <property type="protein sequence ID" value="QDU34716.1"/>
    <property type="molecule type" value="Genomic_DNA"/>
</dbReference>
<reference evidence="2 3" key="1">
    <citation type="submission" date="2019-02" db="EMBL/GenBank/DDBJ databases">
        <title>Deep-cultivation of Planctomycetes and their phenomic and genomic characterization uncovers novel biology.</title>
        <authorList>
            <person name="Wiegand S."/>
            <person name="Jogler M."/>
            <person name="Boedeker C."/>
            <person name="Pinto D."/>
            <person name="Vollmers J."/>
            <person name="Rivas-Marin E."/>
            <person name="Kohn T."/>
            <person name="Peeters S.H."/>
            <person name="Heuer A."/>
            <person name="Rast P."/>
            <person name="Oberbeckmann S."/>
            <person name="Bunk B."/>
            <person name="Jeske O."/>
            <person name="Meyerdierks A."/>
            <person name="Storesund J.E."/>
            <person name="Kallscheuer N."/>
            <person name="Luecker S."/>
            <person name="Lage O.M."/>
            <person name="Pohl T."/>
            <person name="Merkel B.J."/>
            <person name="Hornburger P."/>
            <person name="Mueller R.-W."/>
            <person name="Bruemmer F."/>
            <person name="Labrenz M."/>
            <person name="Spormann A.M."/>
            <person name="Op den Camp H."/>
            <person name="Overmann J."/>
            <person name="Amann R."/>
            <person name="Jetten M.S.M."/>
            <person name="Mascher T."/>
            <person name="Medema M.H."/>
            <person name="Devos D.P."/>
            <person name="Kaster A.-K."/>
            <person name="Ovreas L."/>
            <person name="Rohde M."/>
            <person name="Galperin M.Y."/>
            <person name="Jogler C."/>
        </authorList>
    </citation>
    <scope>NUCLEOTIDE SEQUENCE [LARGE SCALE GENOMIC DNA]</scope>
    <source>
        <strain evidence="2 3">KS4</strain>
    </source>
</reference>
<dbReference type="Gene3D" id="3.40.80.10">
    <property type="entry name" value="Peptidoglycan recognition protein-like"/>
    <property type="match status" value="1"/>
</dbReference>
<accession>A0A517YWX8</accession>
<feature type="domain" description="N-acetylmuramoyl-L-alanine amidase" evidence="1">
    <location>
        <begin position="44"/>
        <end position="169"/>
    </location>
</feature>
<dbReference type="GO" id="GO:0009253">
    <property type="term" value="P:peptidoglycan catabolic process"/>
    <property type="evidence" value="ECO:0007669"/>
    <property type="project" value="InterPro"/>
</dbReference>
<dbReference type="AlphaFoldDB" id="A0A517YWX8"/>
<dbReference type="Pfam" id="PF01510">
    <property type="entry name" value="Amidase_2"/>
    <property type="match status" value="1"/>
</dbReference>
<sequence>MTIISGLLLVLEPRPLAPLGDVTLMSTEVDVQPEERLFSKEAERQWDRIVIHDTRASDGSADSLNAIDAELGKGGLAYHFVVNNGSEKQDGLIEIGYRWQRQESGAYFDIDDTMTEAVKVNNREFNDFGIGIAVVGDLDRKPLTDKQMSELIWLVRQLQKQYRIPQDRVFVQVGSGQFSNTSLFREVHFRQQLFKLIP</sequence>
<dbReference type="CDD" id="cd06583">
    <property type="entry name" value="PGRP"/>
    <property type="match status" value="1"/>
</dbReference>
<evidence type="ECO:0000313" key="2">
    <source>
        <dbReference type="EMBL" id="QDU34716.1"/>
    </source>
</evidence>
<dbReference type="KEGG" id="pcor:KS4_27900"/>
<dbReference type="GO" id="GO:0008745">
    <property type="term" value="F:N-acetylmuramoyl-L-alanine amidase activity"/>
    <property type="evidence" value="ECO:0007669"/>
    <property type="project" value="InterPro"/>
</dbReference>
<dbReference type="SUPFAM" id="SSF55846">
    <property type="entry name" value="N-acetylmuramoyl-L-alanine amidase-like"/>
    <property type="match status" value="1"/>
</dbReference>
<gene>
    <name evidence="2" type="ORF">KS4_27900</name>
</gene>
<name>A0A517YWX8_9BACT</name>
<evidence type="ECO:0000313" key="3">
    <source>
        <dbReference type="Proteomes" id="UP000317369"/>
    </source>
</evidence>
<protein>
    <submittedName>
        <fullName evidence="2">N-acetylmuramoyl-L-alanine amidase</fullName>
    </submittedName>
</protein>
<dbReference type="InterPro" id="IPR002502">
    <property type="entry name" value="Amidase_domain"/>
</dbReference>
<proteinExistence type="predicted"/>
<dbReference type="InterPro" id="IPR036505">
    <property type="entry name" value="Amidase/PGRP_sf"/>
</dbReference>
<keyword evidence="3" id="KW-1185">Reference proteome</keyword>
<dbReference type="Proteomes" id="UP000317369">
    <property type="component" value="Chromosome"/>
</dbReference>